<evidence type="ECO:0000256" key="2">
    <source>
        <dbReference type="SAM" id="MobiDB-lite"/>
    </source>
</evidence>
<dbReference type="PANTHER" id="PTHR48252">
    <property type="entry name" value="HISTONE DEACETYLASE 2-RELATED"/>
    <property type="match status" value="1"/>
</dbReference>
<comment type="catalytic activity">
    <reaction evidence="1">
        <text>N(6)-acetyl-L-lysyl-[histone] + H2O = L-lysyl-[histone] + acetate</text>
        <dbReference type="Rhea" id="RHEA:58196"/>
        <dbReference type="Rhea" id="RHEA-COMP:9845"/>
        <dbReference type="Rhea" id="RHEA-COMP:11338"/>
        <dbReference type="ChEBI" id="CHEBI:15377"/>
        <dbReference type="ChEBI" id="CHEBI:29969"/>
        <dbReference type="ChEBI" id="CHEBI:30089"/>
        <dbReference type="ChEBI" id="CHEBI:61930"/>
        <dbReference type="EC" id="3.5.1.98"/>
    </reaction>
</comment>
<dbReference type="InterPro" id="IPR037138">
    <property type="entry name" value="His_deacetylse_dom_sf"/>
</dbReference>
<gene>
    <name evidence="4" type="primary">hdaA</name>
    <name evidence="4" type="ORF">g.27084</name>
</gene>
<evidence type="ECO:0000259" key="3">
    <source>
        <dbReference type="Pfam" id="PF00850"/>
    </source>
</evidence>
<dbReference type="InterPro" id="IPR023696">
    <property type="entry name" value="Ureohydrolase_dom_sf"/>
</dbReference>
<protein>
    <submittedName>
        <fullName evidence="4">Type-1 histone deacetylase 1</fullName>
    </submittedName>
</protein>
<feature type="region of interest" description="Disordered" evidence="2">
    <location>
        <begin position="211"/>
        <end position="241"/>
    </location>
</feature>
<dbReference type="PRINTS" id="PR01271">
    <property type="entry name" value="HISDACETLASE"/>
</dbReference>
<reference evidence="4" key="1">
    <citation type="journal article" date="2016" name="Gigascience">
        <title>De novo construction of an expanded transcriptome assembly for the western tarnished plant bug, Lygus hesperus.</title>
        <authorList>
            <person name="Tassone E.E."/>
            <person name="Geib S.M."/>
            <person name="Hall B."/>
            <person name="Fabrick J.A."/>
            <person name="Brent C.S."/>
            <person name="Hull J.J."/>
        </authorList>
    </citation>
    <scope>NUCLEOTIDE SEQUENCE</scope>
</reference>
<sequence>MTVSFHHYGDFFPGTGSISDIGVDSGRNYALNFPLREGMDDDSFVRIFKDIVDSVLQHFRPSVVVLQCGADSLTGDRLGVFNLTIRGHGACVEYMAKWNLPLIVLGGGGYTIRNVARCWAYETGILLNTRLPDELPYNEYYEYYGPEYKLHIPPGSIENRNSRKELHETTVLLQTLLRELEFAPSVQYSNSIPPSVHDALPASVSDTVLKCTSPPHPEDVLPSSHSPAPPTCPALHDTSPS</sequence>
<dbReference type="InterPro" id="IPR023801">
    <property type="entry name" value="His_deacetylse_dom"/>
</dbReference>
<dbReference type="EMBL" id="GDHC01012567">
    <property type="protein sequence ID" value="JAQ06062.1"/>
    <property type="molecule type" value="Transcribed_RNA"/>
</dbReference>
<proteinExistence type="predicted"/>
<dbReference type="Gene3D" id="3.40.800.20">
    <property type="entry name" value="Histone deacetylase domain"/>
    <property type="match status" value="1"/>
</dbReference>
<dbReference type="PANTHER" id="PTHR48252:SF77">
    <property type="entry name" value="HISTONE DEACETYLASE DOMAIN-CONTAINING PROTEIN"/>
    <property type="match status" value="1"/>
</dbReference>
<dbReference type="AlphaFoldDB" id="A0A146LGH5"/>
<dbReference type="Pfam" id="PF00850">
    <property type="entry name" value="Hist_deacetyl"/>
    <property type="match status" value="1"/>
</dbReference>
<evidence type="ECO:0000256" key="1">
    <source>
        <dbReference type="ARBA" id="ARBA00048287"/>
    </source>
</evidence>
<organism evidence="4">
    <name type="scientific">Lygus hesperus</name>
    <name type="common">Western plant bug</name>
    <dbReference type="NCBI Taxonomy" id="30085"/>
    <lineage>
        <taxon>Eukaryota</taxon>
        <taxon>Metazoa</taxon>
        <taxon>Ecdysozoa</taxon>
        <taxon>Arthropoda</taxon>
        <taxon>Hexapoda</taxon>
        <taxon>Insecta</taxon>
        <taxon>Pterygota</taxon>
        <taxon>Neoptera</taxon>
        <taxon>Paraneoptera</taxon>
        <taxon>Hemiptera</taxon>
        <taxon>Heteroptera</taxon>
        <taxon>Panheteroptera</taxon>
        <taxon>Cimicomorpha</taxon>
        <taxon>Miridae</taxon>
        <taxon>Mirini</taxon>
        <taxon>Lygus</taxon>
    </lineage>
</organism>
<name>A0A146LGH5_LYGHE</name>
<dbReference type="SUPFAM" id="SSF52768">
    <property type="entry name" value="Arginase/deacetylase"/>
    <property type="match status" value="1"/>
</dbReference>
<evidence type="ECO:0000313" key="4">
    <source>
        <dbReference type="EMBL" id="JAQ06062.1"/>
    </source>
</evidence>
<dbReference type="InterPro" id="IPR003084">
    <property type="entry name" value="HDAC_I/II"/>
</dbReference>
<accession>A0A146LGH5</accession>
<feature type="domain" description="Histone deacetylase" evidence="3">
    <location>
        <begin position="1"/>
        <end position="124"/>
    </location>
</feature>
<dbReference type="GO" id="GO:0141221">
    <property type="term" value="F:histone deacetylase activity, hydrolytic mechanism"/>
    <property type="evidence" value="ECO:0007669"/>
    <property type="project" value="UniProtKB-EC"/>
</dbReference>